<accession>A0ABT3CX84</accession>
<dbReference type="RefSeq" id="WP_264139166.1">
    <property type="nucleotide sequence ID" value="NZ_JAOYOD010000001.1"/>
</dbReference>
<proteinExistence type="inferred from homology"/>
<dbReference type="PANTHER" id="PTHR22748:SF6">
    <property type="entry name" value="DNA-(APURINIC OR APYRIMIDINIC SITE) ENDONUCLEASE"/>
    <property type="match status" value="1"/>
</dbReference>
<keyword evidence="9" id="KW-1185">Reference proteome</keyword>
<dbReference type="InterPro" id="IPR036691">
    <property type="entry name" value="Endo/exonu/phosph_ase_sf"/>
</dbReference>
<dbReference type="PANTHER" id="PTHR22748">
    <property type="entry name" value="AP ENDONUCLEASE"/>
    <property type="match status" value="1"/>
</dbReference>
<evidence type="ECO:0000256" key="1">
    <source>
        <dbReference type="ARBA" id="ARBA00001936"/>
    </source>
</evidence>
<evidence type="ECO:0000256" key="6">
    <source>
        <dbReference type="ARBA" id="ARBA00022842"/>
    </source>
</evidence>
<dbReference type="CDD" id="cd09087">
    <property type="entry name" value="Ape1-like_AP-endo"/>
    <property type="match status" value="1"/>
</dbReference>
<dbReference type="PROSITE" id="PS00728">
    <property type="entry name" value="AP_NUCLEASE_F1_3"/>
    <property type="match status" value="1"/>
</dbReference>
<dbReference type="PROSITE" id="PS51435">
    <property type="entry name" value="AP_NUCLEASE_F1_4"/>
    <property type="match status" value="1"/>
</dbReference>
<keyword evidence="6" id="KW-0460">Magnesium</keyword>
<comment type="cofactor">
    <cofactor evidence="1">
        <name>Mn(2+)</name>
        <dbReference type="ChEBI" id="CHEBI:29035"/>
    </cofactor>
</comment>
<keyword evidence="5" id="KW-0378">Hydrolase</keyword>
<dbReference type="Gene3D" id="3.60.10.10">
    <property type="entry name" value="Endonuclease/exonuclease/phosphatase"/>
    <property type="match status" value="1"/>
</dbReference>
<dbReference type="Pfam" id="PF03372">
    <property type="entry name" value="Exo_endo_phos"/>
    <property type="match status" value="1"/>
</dbReference>
<evidence type="ECO:0000313" key="9">
    <source>
        <dbReference type="Proteomes" id="UP001300692"/>
    </source>
</evidence>
<dbReference type="InterPro" id="IPR004808">
    <property type="entry name" value="AP_endonuc_1"/>
</dbReference>
<evidence type="ECO:0000256" key="4">
    <source>
        <dbReference type="ARBA" id="ARBA00022723"/>
    </source>
</evidence>
<dbReference type="NCBIfam" id="TIGR00195">
    <property type="entry name" value="exoDNase_III"/>
    <property type="match status" value="1"/>
</dbReference>
<organism evidence="8 9">
    <name type="scientific">Reichenbachiella ulvae</name>
    <dbReference type="NCBI Taxonomy" id="2980104"/>
    <lineage>
        <taxon>Bacteria</taxon>
        <taxon>Pseudomonadati</taxon>
        <taxon>Bacteroidota</taxon>
        <taxon>Cytophagia</taxon>
        <taxon>Cytophagales</taxon>
        <taxon>Reichenbachiellaceae</taxon>
        <taxon>Reichenbachiella</taxon>
    </lineage>
</organism>
<dbReference type="NCBIfam" id="TIGR00633">
    <property type="entry name" value="xth"/>
    <property type="match status" value="1"/>
</dbReference>
<evidence type="ECO:0000259" key="7">
    <source>
        <dbReference type="Pfam" id="PF03372"/>
    </source>
</evidence>
<name>A0ABT3CX84_9BACT</name>
<feature type="domain" description="Endonuclease/exonuclease/phosphatase" evidence="7">
    <location>
        <begin position="4"/>
        <end position="238"/>
    </location>
</feature>
<gene>
    <name evidence="8" type="ORF">N7U62_16625</name>
</gene>
<evidence type="ECO:0000256" key="2">
    <source>
        <dbReference type="ARBA" id="ARBA00001946"/>
    </source>
</evidence>
<evidence type="ECO:0000313" key="8">
    <source>
        <dbReference type="EMBL" id="MCV9388310.1"/>
    </source>
</evidence>
<comment type="cofactor">
    <cofactor evidence="2">
        <name>Mg(2+)</name>
        <dbReference type="ChEBI" id="CHEBI:18420"/>
    </cofactor>
</comment>
<dbReference type="InterPro" id="IPR020848">
    <property type="entry name" value="AP_endonuclease_F1_CS"/>
</dbReference>
<evidence type="ECO:0000256" key="5">
    <source>
        <dbReference type="ARBA" id="ARBA00022801"/>
    </source>
</evidence>
<protein>
    <submittedName>
        <fullName evidence="8">Exodeoxyribonuclease III</fullName>
    </submittedName>
</protein>
<evidence type="ECO:0000256" key="3">
    <source>
        <dbReference type="ARBA" id="ARBA00007092"/>
    </source>
</evidence>
<reference evidence="8 9" key="1">
    <citation type="submission" date="2022-10" db="EMBL/GenBank/DDBJ databases">
        <title>Comparative genomics and taxonomic characterization of three novel marine species of genus Reichenbachiella exhibiting antioxidant and polysaccharide degradation activities.</title>
        <authorList>
            <person name="Muhammad N."/>
            <person name="Lee Y.-J."/>
            <person name="Ko J."/>
            <person name="Kim S.-G."/>
        </authorList>
    </citation>
    <scope>NUCLEOTIDE SEQUENCE [LARGE SCALE GENOMIC DNA]</scope>
    <source>
        <strain evidence="8 9">ABR2-5</strain>
    </source>
</reference>
<comment type="similarity">
    <text evidence="3">Belongs to the DNA repair enzymes AP/ExoA family.</text>
</comment>
<dbReference type="SUPFAM" id="SSF56219">
    <property type="entry name" value="DNase I-like"/>
    <property type="match status" value="1"/>
</dbReference>
<comment type="caution">
    <text evidence="8">The sequence shown here is derived from an EMBL/GenBank/DDBJ whole genome shotgun (WGS) entry which is preliminary data.</text>
</comment>
<dbReference type="EMBL" id="JAOYOD010000001">
    <property type="protein sequence ID" value="MCV9388310.1"/>
    <property type="molecule type" value="Genomic_DNA"/>
</dbReference>
<keyword evidence="4" id="KW-0479">Metal-binding</keyword>
<dbReference type="Proteomes" id="UP001300692">
    <property type="component" value="Unassembled WGS sequence"/>
</dbReference>
<dbReference type="InterPro" id="IPR005135">
    <property type="entry name" value="Endo/exonuclease/phosphatase"/>
</dbReference>
<dbReference type="PROSITE" id="PS00727">
    <property type="entry name" value="AP_NUCLEASE_F1_2"/>
    <property type="match status" value="1"/>
</dbReference>
<sequence>MKLVSYNVNGIRAAIKKGLIESLEKMEADIVCFQETKAQDDQVKEALGDVPYHIFSNSAVKKGYSGTAILSKKEPISVSTDMGIEDHDQEGRVITAEFEEFFLTNVYVPNSKNDLSRLDYRKGWDADFKDYLKELEKKKPVIVCGDFNVAHKDVDLARPKANYDKSAGFTQVEIDGMDNFVGAGLIDSFRHLHPDATDKYTWWSYRAGARERNVGWRIDYFLVSESMAPRLKKAEIHKEYEESDHCPVSITLG</sequence>